<dbReference type="GO" id="GO:0030288">
    <property type="term" value="C:outer membrane-bounded periplasmic space"/>
    <property type="evidence" value="ECO:0007669"/>
    <property type="project" value="UniProtKB-ARBA"/>
</dbReference>
<dbReference type="Gene3D" id="3.90.76.10">
    <property type="entry name" value="Dipeptide-binding Protein, Domain 1"/>
    <property type="match status" value="1"/>
</dbReference>
<dbReference type="Gene3D" id="3.40.190.10">
    <property type="entry name" value="Periplasmic binding protein-like II"/>
    <property type="match status" value="1"/>
</dbReference>
<dbReference type="AlphaFoldDB" id="A0A437QL93"/>
<dbReference type="PANTHER" id="PTHR30290">
    <property type="entry name" value="PERIPLASMIC BINDING COMPONENT OF ABC TRANSPORTER"/>
    <property type="match status" value="1"/>
</dbReference>
<dbReference type="GO" id="GO:0043190">
    <property type="term" value="C:ATP-binding cassette (ABC) transporter complex"/>
    <property type="evidence" value="ECO:0007669"/>
    <property type="project" value="InterPro"/>
</dbReference>
<evidence type="ECO:0000256" key="4">
    <source>
        <dbReference type="ARBA" id="ARBA00022729"/>
    </source>
</evidence>
<dbReference type="Gene3D" id="3.10.105.10">
    <property type="entry name" value="Dipeptide-binding Protein, Domain 3"/>
    <property type="match status" value="1"/>
</dbReference>
<proteinExistence type="inferred from homology"/>
<name>A0A437QL93_9PROT</name>
<comment type="subcellular location">
    <subcellularLocation>
        <location evidence="1">Periplasm</location>
    </subcellularLocation>
</comment>
<dbReference type="CDD" id="cd08503">
    <property type="entry name" value="PBP2_NikA_DppA_OppA_like_17"/>
    <property type="match status" value="1"/>
</dbReference>
<protein>
    <submittedName>
        <fullName evidence="6">ABC transporter substrate-binding protein</fullName>
    </submittedName>
</protein>
<feature type="domain" description="Solute-binding protein family 5" evidence="5">
    <location>
        <begin position="74"/>
        <end position="425"/>
    </location>
</feature>
<dbReference type="EMBL" id="SADE01000003">
    <property type="protein sequence ID" value="RVU35281.1"/>
    <property type="molecule type" value="Genomic_DNA"/>
</dbReference>
<dbReference type="PANTHER" id="PTHR30290:SF10">
    <property type="entry name" value="PERIPLASMIC OLIGOPEPTIDE-BINDING PROTEIN-RELATED"/>
    <property type="match status" value="1"/>
</dbReference>
<evidence type="ECO:0000259" key="5">
    <source>
        <dbReference type="Pfam" id="PF00496"/>
    </source>
</evidence>
<sequence>MQGVSALGLSTAFASSVISDVQAATPKSGGSARLGLGHGGTTDSLDPATFEDGFMLMMGYALRNHLTEIDENGKLVGELAESWEASDDATEWSFNLRKGVEFHNGKTMDSEDIIASINHHRGEASKSAAKPIVAPIQDIKADGKDRVIFTLEGGNADFPLLMSDYHLAIMPAKDGKADWQSGVGTGGYTLENFEPGVRSSGKKFGNYWKEGKAHFDEVTILSIKDLNAKQSALATGDIHMMDRPDLKTAGLLKRNPQMELEQTTGTRHYTFPMRTDTKPFDDNNVRMALKHGVDRELLVKTILKGYGSVGNDHPIAPSNPYYDKSLEQRSYDPDKAKYYLKQAGLTSLSVDLSAADSAFSGAVDAAVLYKEQASKAGIDINVVREPNDGYWSNVWMKKAWCACYWGGRPTEDWMFSTAYAAGAEWNDTFWKNDRFNKLLLEGRSELDTKKRAEIYAEMQRIVRDEGGVVIPMFASYVWVRDKKVAHGANIASNWDMDGGKPLERWWFA</sequence>
<dbReference type="SUPFAM" id="SSF53850">
    <property type="entry name" value="Periplasmic binding protein-like II"/>
    <property type="match status" value="1"/>
</dbReference>
<organism evidence="6 7">
    <name type="scientific">Hwanghaeella grinnelliae</name>
    <dbReference type="NCBI Taxonomy" id="2500179"/>
    <lineage>
        <taxon>Bacteria</taxon>
        <taxon>Pseudomonadati</taxon>
        <taxon>Pseudomonadota</taxon>
        <taxon>Alphaproteobacteria</taxon>
        <taxon>Rhodospirillales</taxon>
        <taxon>Rhodospirillaceae</taxon>
        <taxon>Hwanghaeella</taxon>
    </lineage>
</organism>
<evidence type="ECO:0000256" key="2">
    <source>
        <dbReference type="ARBA" id="ARBA00005695"/>
    </source>
</evidence>
<keyword evidence="3" id="KW-0813">Transport</keyword>
<dbReference type="Pfam" id="PF00496">
    <property type="entry name" value="SBP_bac_5"/>
    <property type="match status" value="1"/>
</dbReference>
<reference evidence="7" key="1">
    <citation type="submission" date="2019-01" db="EMBL/GenBank/DDBJ databases">
        <title>Gri0909 isolated from a small marine red alga.</title>
        <authorList>
            <person name="Kim J."/>
            <person name="Jeong S.E."/>
            <person name="Jeon C.O."/>
        </authorList>
    </citation>
    <scope>NUCLEOTIDE SEQUENCE [LARGE SCALE GENOMIC DNA]</scope>
    <source>
        <strain evidence="7">Gri0909</strain>
    </source>
</reference>
<evidence type="ECO:0000313" key="7">
    <source>
        <dbReference type="Proteomes" id="UP000287447"/>
    </source>
</evidence>
<dbReference type="InterPro" id="IPR030678">
    <property type="entry name" value="Peptide/Ni-bd"/>
</dbReference>
<evidence type="ECO:0000256" key="1">
    <source>
        <dbReference type="ARBA" id="ARBA00004418"/>
    </source>
</evidence>
<keyword evidence="7" id="KW-1185">Reference proteome</keyword>
<evidence type="ECO:0000313" key="6">
    <source>
        <dbReference type="EMBL" id="RVU35281.1"/>
    </source>
</evidence>
<dbReference type="Proteomes" id="UP000287447">
    <property type="component" value="Unassembled WGS sequence"/>
</dbReference>
<dbReference type="InterPro" id="IPR039424">
    <property type="entry name" value="SBP_5"/>
</dbReference>
<gene>
    <name evidence="6" type="ORF">EOI86_18935</name>
</gene>
<keyword evidence="4" id="KW-0732">Signal</keyword>
<comment type="caution">
    <text evidence="6">The sequence shown here is derived from an EMBL/GenBank/DDBJ whole genome shotgun (WGS) entry which is preliminary data.</text>
</comment>
<dbReference type="GO" id="GO:1904680">
    <property type="term" value="F:peptide transmembrane transporter activity"/>
    <property type="evidence" value="ECO:0007669"/>
    <property type="project" value="TreeGrafter"/>
</dbReference>
<dbReference type="InterPro" id="IPR000914">
    <property type="entry name" value="SBP_5_dom"/>
</dbReference>
<accession>A0A437QL93</accession>
<dbReference type="PIRSF" id="PIRSF002741">
    <property type="entry name" value="MppA"/>
    <property type="match status" value="1"/>
</dbReference>
<comment type="similarity">
    <text evidence="2">Belongs to the bacterial solute-binding protein 5 family.</text>
</comment>
<dbReference type="GO" id="GO:0015833">
    <property type="term" value="P:peptide transport"/>
    <property type="evidence" value="ECO:0007669"/>
    <property type="project" value="TreeGrafter"/>
</dbReference>
<dbReference type="OrthoDB" id="9803988at2"/>
<evidence type="ECO:0000256" key="3">
    <source>
        <dbReference type="ARBA" id="ARBA00022448"/>
    </source>
</evidence>